<evidence type="ECO:0000256" key="2">
    <source>
        <dbReference type="SAM" id="SignalP"/>
    </source>
</evidence>
<dbReference type="Proteomes" id="UP000054196">
    <property type="component" value="Unassembled WGS sequence"/>
</dbReference>
<evidence type="ECO:0008006" key="5">
    <source>
        <dbReference type="Google" id="ProtNLM"/>
    </source>
</evidence>
<feature type="signal peptide" evidence="2">
    <location>
        <begin position="1"/>
        <end position="22"/>
    </location>
</feature>
<dbReference type="EMBL" id="JH687553">
    <property type="protein sequence ID" value="EIN04591.1"/>
    <property type="molecule type" value="Genomic_DNA"/>
</dbReference>
<feature type="chain" id="PRO_5004455506" description="Secreted protein" evidence="2">
    <location>
        <begin position="23"/>
        <end position="126"/>
    </location>
</feature>
<proteinExistence type="predicted"/>
<evidence type="ECO:0000313" key="3">
    <source>
        <dbReference type="EMBL" id="EIN04591.1"/>
    </source>
</evidence>
<feature type="region of interest" description="Disordered" evidence="1">
    <location>
        <begin position="92"/>
        <end position="126"/>
    </location>
</feature>
<dbReference type="GeneID" id="18883964"/>
<dbReference type="HOGENOM" id="CLU_1982687_0_0_1"/>
<sequence length="126" mass="14203">MRALPLLSVGCAARIIITWCFCGDESDDQRCVAISACSKEETVVVCRPRRGWSKVARSNNSAFFVHALGTVLLLRATTVRDVLDTRNYARYGNCWEDENPGKQYGPSGNKHRHREQAKADRRGFRS</sequence>
<reference evidence="4" key="1">
    <citation type="journal article" date="2012" name="Science">
        <title>The Paleozoic origin of enzymatic lignin decomposition reconstructed from 31 fungal genomes.</title>
        <authorList>
            <person name="Floudas D."/>
            <person name="Binder M."/>
            <person name="Riley R."/>
            <person name="Barry K."/>
            <person name="Blanchette R.A."/>
            <person name="Henrissat B."/>
            <person name="Martinez A.T."/>
            <person name="Otillar R."/>
            <person name="Spatafora J.W."/>
            <person name="Yadav J.S."/>
            <person name="Aerts A."/>
            <person name="Benoit I."/>
            <person name="Boyd A."/>
            <person name="Carlson A."/>
            <person name="Copeland A."/>
            <person name="Coutinho P.M."/>
            <person name="de Vries R.P."/>
            <person name="Ferreira P."/>
            <person name="Findley K."/>
            <person name="Foster B."/>
            <person name="Gaskell J."/>
            <person name="Glotzer D."/>
            <person name="Gorecki P."/>
            <person name="Heitman J."/>
            <person name="Hesse C."/>
            <person name="Hori C."/>
            <person name="Igarashi K."/>
            <person name="Jurgens J.A."/>
            <person name="Kallen N."/>
            <person name="Kersten P."/>
            <person name="Kohler A."/>
            <person name="Kuees U."/>
            <person name="Kumar T.K.A."/>
            <person name="Kuo A."/>
            <person name="LaButti K."/>
            <person name="Larrondo L.F."/>
            <person name="Lindquist E."/>
            <person name="Ling A."/>
            <person name="Lombard V."/>
            <person name="Lucas S."/>
            <person name="Lundell T."/>
            <person name="Martin R."/>
            <person name="McLaughlin D.J."/>
            <person name="Morgenstern I."/>
            <person name="Morin E."/>
            <person name="Murat C."/>
            <person name="Nagy L.G."/>
            <person name="Nolan M."/>
            <person name="Ohm R.A."/>
            <person name="Patyshakuliyeva A."/>
            <person name="Rokas A."/>
            <person name="Ruiz-Duenas F.J."/>
            <person name="Sabat G."/>
            <person name="Salamov A."/>
            <person name="Samejima M."/>
            <person name="Schmutz J."/>
            <person name="Slot J.C."/>
            <person name="St John F."/>
            <person name="Stenlid J."/>
            <person name="Sun H."/>
            <person name="Sun S."/>
            <person name="Syed K."/>
            <person name="Tsang A."/>
            <person name="Wiebenga A."/>
            <person name="Young D."/>
            <person name="Pisabarro A."/>
            <person name="Eastwood D.C."/>
            <person name="Martin F."/>
            <person name="Cullen D."/>
            <person name="Grigoriev I.V."/>
            <person name="Hibbett D.S."/>
        </authorList>
    </citation>
    <scope>NUCLEOTIDE SEQUENCE [LARGE SCALE GENOMIC DNA]</scope>
    <source>
        <strain evidence="4">HHB-11173 SS5</strain>
    </source>
</reference>
<evidence type="ECO:0000313" key="4">
    <source>
        <dbReference type="Proteomes" id="UP000054196"/>
    </source>
</evidence>
<dbReference type="RefSeq" id="XP_007387984.1">
    <property type="nucleotide sequence ID" value="XM_007387922.1"/>
</dbReference>
<dbReference type="KEGG" id="psq:PUNSTDRAFT_55333"/>
<name>R7S5D3_PUNST</name>
<gene>
    <name evidence="3" type="ORF">PUNSTDRAFT_55333</name>
</gene>
<protein>
    <recommendedName>
        <fullName evidence="5">Secreted protein</fullName>
    </recommendedName>
</protein>
<organism evidence="3 4">
    <name type="scientific">Punctularia strigosozonata (strain HHB-11173)</name>
    <name type="common">White-rot fungus</name>
    <dbReference type="NCBI Taxonomy" id="741275"/>
    <lineage>
        <taxon>Eukaryota</taxon>
        <taxon>Fungi</taxon>
        <taxon>Dikarya</taxon>
        <taxon>Basidiomycota</taxon>
        <taxon>Agaricomycotina</taxon>
        <taxon>Agaricomycetes</taxon>
        <taxon>Corticiales</taxon>
        <taxon>Punctulariaceae</taxon>
        <taxon>Punctularia</taxon>
    </lineage>
</organism>
<evidence type="ECO:0000256" key="1">
    <source>
        <dbReference type="SAM" id="MobiDB-lite"/>
    </source>
</evidence>
<feature type="compositionally biased region" description="Basic and acidic residues" evidence="1">
    <location>
        <begin position="116"/>
        <end position="126"/>
    </location>
</feature>
<accession>R7S5D3</accession>
<keyword evidence="4" id="KW-1185">Reference proteome</keyword>
<dbReference type="AlphaFoldDB" id="R7S5D3"/>
<keyword evidence="2" id="KW-0732">Signal</keyword>